<evidence type="ECO:0000313" key="2">
    <source>
        <dbReference type="EMBL" id="CAK9101386.1"/>
    </source>
</evidence>
<name>A0ABP0RL82_9DINO</name>
<comment type="caution">
    <text evidence="2">The sequence shown here is derived from an EMBL/GenBank/DDBJ whole genome shotgun (WGS) entry which is preliminary data.</text>
</comment>
<sequence>MWTALLLQLSVQLAWCQETLDGSNGSSHQPACDDQTAMLQFQVDSTFFGQKRNDECVPGSQEDIDLNAGTCGADGACVCTPDPDPQTIGPFNNGVLDRGGQGSCSSDSSAAADRSKFFQFADSSNYLDCSGQNSCRVFWNVENVGAACCTGQNSCFNQVQIHMDDTGGSQCTNDMCCSGINACKQSEVRGVDNLLCADNGACDQIDAEISG</sequence>
<organism evidence="2 3">
    <name type="scientific">Durusdinium trenchii</name>
    <dbReference type="NCBI Taxonomy" id="1381693"/>
    <lineage>
        <taxon>Eukaryota</taxon>
        <taxon>Sar</taxon>
        <taxon>Alveolata</taxon>
        <taxon>Dinophyceae</taxon>
        <taxon>Suessiales</taxon>
        <taxon>Symbiodiniaceae</taxon>
        <taxon>Durusdinium</taxon>
    </lineage>
</organism>
<accession>A0ABP0RL82</accession>
<evidence type="ECO:0000313" key="3">
    <source>
        <dbReference type="Proteomes" id="UP001642464"/>
    </source>
</evidence>
<dbReference type="EMBL" id="CAXAMM010041817">
    <property type="protein sequence ID" value="CAK9101386.1"/>
    <property type="molecule type" value="Genomic_DNA"/>
</dbReference>
<feature type="non-terminal residue" evidence="2">
    <location>
        <position position="211"/>
    </location>
</feature>
<feature type="signal peptide" evidence="1">
    <location>
        <begin position="1"/>
        <end position="16"/>
    </location>
</feature>
<dbReference type="Proteomes" id="UP001642464">
    <property type="component" value="Unassembled WGS sequence"/>
</dbReference>
<evidence type="ECO:0000256" key="1">
    <source>
        <dbReference type="SAM" id="SignalP"/>
    </source>
</evidence>
<feature type="chain" id="PRO_5046144474" evidence="1">
    <location>
        <begin position="17"/>
        <end position="211"/>
    </location>
</feature>
<reference evidence="2 3" key="1">
    <citation type="submission" date="2024-02" db="EMBL/GenBank/DDBJ databases">
        <authorList>
            <person name="Chen Y."/>
            <person name="Shah S."/>
            <person name="Dougan E. K."/>
            <person name="Thang M."/>
            <person name="Chan C."/>
        </authorList>
    </citation>
    <scope>NUCLEOTIDE SEQUENCE [LARGE SCALE GENOMIC DNA]</scope>
</reference>
<proteinExistence type="predicted"/>
<keyword evidence="1" id="KW-0732">Signal</keyword>
<protein>
    <submittedName>
        <fullName evidence="2">Uncharacterized protein</fullName>
    </submittedName>
</protein>
<keyword evidence="3" id="KW-1185">Reference proteome</keyword>
<gene>
    <name evidence="2" type="ORF">SCF082_LOCUS47410</name>
</gene>